<keyword evidence="2" id="KW-1185">Reference proteome</keyword>
<accession>A0AAV4Q9M6</accession>
<dbReference type="EMBL" id="BPLR01005925">
    <property type="protein sequence ID" value="GIY06109.1"/>
    <property type="molecule type" value="Genomic_DNA"/>
</dbReference>
<evidence type="ECO:0000313" key="1">
    <source>
        <dbReference type="EMBL" id="GIY06109.1"/>
    </source>
</evidence>
<gene>
    <name evidence="1" type="ORF">CEXT_119481</name>
</gene>
<organism evidence="1 2">
    <name type="scientific">Caerostris extrusa</name>
    <name type="common">Bark spider</name>
    <name type="synonym">Caerostris bankana</name>
    <dbReference type="NCBI Taxonomy" id="172846"/>
    <lineage>
        <taxon>Eukaryota</taxon>
        <taxon>Metazoa</taxon>
        <taxon>Ecdysozoa</taxon>
        <taxon>Arthropoda</taxon>
        <taxon>Chelicerata</taxon>
        <taxon>Arachnida</taxon>
        <taxon>Araneae</taxon>
        <taxon>Araneomorphae</taxon>
        <taxon>Entelegynae</taxon>
        <taxon>Araneoidea</taxon>
        <taxon>Araneidae</taxon>
        <taxon>Caerostris</taxon>
    </lineage>
</organism>
<dbReference type="AlphaFoldDB" id="A0AAV4Q9M6"/>
<proteinExistence type="predicted"/>
<evidence type="ECO:0000313" key="2">
    <source>
        <dbReference type="Proteomes" id="UP001054945"/>
    </source>
</evidence>
<name>A0AAV4Q9M6_CAEEX</name>
<reference evidence="1 2" key="1">
    <citation type="submission" date="2021-06" db="EMBL/GenBank/DDBJ databases">
        <title>Caerostris extrusa draft genome.</title>
        <authorList>
            <person name="Kono N."/>
            <person name="Arakawa K."/>
        </authorList>
    </citation>
    <scope>NUCLEOTIDE SEQUENCE [LARGE SCALE GENOMIC DNA]</scope>
</reference>
<protein>
    <submittedName>
        <fullName evidence="1">Uncharacterized protein</fullName>
    </submittedName>
</protein>
<comment type="caution">
    <text evidence="1">The sequence shown here is derived from an EMBL/GenBank/DDBJ whole genome shotgun (WGS) entry which is preliminary data.</text>
</comment>
<sequence length="73" mass="8307">MLGINLPPAYYTSYLVTEDGMLTRARQIVSVEEEFKGVPFRLQLILRECVCENAVKLDERGGLPCFDMCLGRH</sequence>
<dbReference type="Proteomes" id="UP001054945">
    <property type="component" value="Unassembled WGS sequence"/>
</dbReference>